<evidence type="ECO:0000313" key="1">
    <source>
        <dbReference type="EMBL" id="GGQ30614.1"/>
    </source>
</evidence>
<dbReference type="Proteomes" id="UP000654123">
    <property type="component" value="Unassembled WGS sequence"/>
</dbReference>
<dbReference type="AlphaFoldDB" id="A0A918B5N4"/>
<evidence type="ECO:0000313" key="2">
    <source>
        <dbReference type="Proteomes" id="UP000654123"/>
    </source>
</evidence>
<accession>A0A918B5N4</accession>
<sequence length="52" mass="5558">MCVRCDRITDEPVVVSEVHSASGPGFNVYACPACAPLFPPVPDVLDLLDGER</sequence>
<gene>
    <name evidence="1" type="ORF">GCM10010249_56690</name>
</gene>
<protein>
    <submittedName>
        <fullName evidence="1">Uncharacterized protein</fullName>
    </submittedName>
</protein>
<comment type="caution">
    <text evidence="1">The sequence shown here is derived from an EMBL/GenBank/DDBJ whole genome shotgun (WGS) entry which is preliminary data.</text>
</comment>
<organism evidence="1 2">
    <name type="scientific">Streptomyces roseolilacinus</name>
    <dbReference type="NCBI Taxonomy" id="66904"/>
    <lineage>
        <taxon>Bacteria</taxon>
        <taxon>Bacillati</taxon>
        <taxon>Actinomycetota</taxon>
        <taxon>Actinomycetes</taxon>
        <taxon>Kitasatosporales</taxon>
        <taxon>Streptomycetaceae</taxon>
        <taxon>Streptomyces</taxon>
    </lineage>
</organism>
<dbReference type="EMBL" id="BMSV01000015">
    <property type="protein sequence ID" value="GGQ30614.1"/>
    <property type="molecule type" value="Genomic_DNA"/>
</dbReference>
<proteinExistence type="predicted"/>
<reference evidence="1" key="2">
    <citation type="submission" date="2020-09" db="EMBL/GenBank/DDBJ databases">
        <authorList>
            <person name="Sun Q."/>
            <person name="Ohkuma M."/>
        </authorList>
    </citation>
    <scope>NUCLEOTIDE SEQUENCE</scope>
    <source>
        <strain evidence="1">JCM 4335</strain>
    </source>
</reference>
<name>A0A918B5N4_9ACTN</name>
<keyword evidence="2" id="KW-1185">Reference proteome</keyword>
<reference evidence="1" key="1">
    <citation type="journal article" date="2014" name="Int. J. Syst. Evol. Microbiol.">
        <title>Complete genome sequence of Corynebacterium casei LMG S-19264T (=DSM 44701T), isolated from a smear-ripened cheese.</title>
        <authorList>
            <consortium name="US DOE Joint Genome Institute (JGI-PGF)"/>
            <person name="Walter F."/>
            <person name="Albersmeier A."/>
            <person name="Kalinowski J."/>
            <person name="Ruckert C."/>
        </authorList>
    </citation>
    <scope>NUCLEOTIDE SEQUENCE</scope>
    <source>
        <strain evidence="1">JCM 4335</strain>
    </source>
</reference>